<dbReference type="Proteomes" id="UP000748531">
    <property type="component" value="Unassembled WGS sequence"/>
</dbReference>
<dbReference type="AlphaFoldDB" id="A0A8J4SS98"/>
<reference evidence="2" key="1">
    <citation type="submission" date="2019-05" db="EMBL/GenBank/DDBJ databases">
        <title>Annotation for the trematode Paragonimus heterotremus.</title>
        <authorList>
            <person name="Choi Y.-J."/>
        </authorList>
    </citation>
    <scope>NUCLEOTIDE SEQUENCE</scope>
    <source>
        <strain evidence="2">LC</strain>
    </source>
</reference>
<keyword evidence="1" id="KW-0812">Transmembrane</keyword>
<keyword evidence="1" id="KW-1133">Transmembrane helix</keyword>
<name>A0A8J4SS98_9TREM</name>
<feature type="transmembrane region" description="Helical" evidence="1">
    <location>
        <begin position="7"/>
        <end position="25"/>
    </location>
</feature>
<feature type="non-terminal residue" evidence="2">
    <location>
        <position position="144"/>
    </location>
</feature>
<feature type="transmembrane region" description="Helical" evidence="1">
    <location>
        <begin position="104"/>
        <end position="123"/>
    </location>
</feature>
<comment type="caution">
    <text evidence="2">The sequence shown here is derived from an EMBL/GenBank/DDBJ whole genome shotgun (WGS) entry which is preliminary data.</text>
</comment>
<evidence type="ECO:0000256" key="1">
    <source>
        <dbReference type="SAM" id="Phobius"/>
    </source>
</evidence>
<keyword evidence="1" id="KW-0472">Membrane</keyword>
<dbReference type="OrthoDB" id="10540262at2759"/>
<protein>
    <submittedName>
        <fullName evidence="2">Uncharacterized protein</fullName>
    </submittedName>
</protein>
<dbReference type="EMBL" id="LUCH01000925">
    <property type="protein sequence ID" value="KAF5404025.1"/>
    <property type="molecule type" value="Genomic_DNA"/>
</dbReference>
<evidence type="ECO:0000313" key="2">
    <source>
        <dbReference type="EMBL" id="KAF5404025.1"/>
    </source>
</evidence>
<accession>A0A8J4SS98</accession>
<keyword evidence="3" id="KW-1185">Reference proteome</keyword>
<evidence type="ECO:0000313" key="3">
    <source>
        <dbReference type="Proteomes" id="UP000748531"/>
    </source>
</evidence>
<gene>
    <name evidence="2" type="ORF">PHET_02453</name>
</gene>
<proteinExistence type="predicted"/>
<organism evidence="2 3">
    <name type="scientific">Paragonimus heterotremus</name>
    <dbReference type="NCBI Taxonomy" id="100268"/>
    <lineage>
        <taxon>Eukaryota</taxon>
        <taxon>Metazoa</taxon>
        <taxon>Spiralia</taxon>
        <taxon>Lophotrochozoa</taxon>
        <taxon>Platyhelminthes</taxon>
        <taxon>Trematoda</taxon>
        <taxon>Digenea</taxon>
        <taxon>Plagiorchiida</taxon>
        <taxon>Troglotremata</taxon>
        <taxon>Troglotrematidae</taxon>
        <taxon>Paragonimus</taxon>
    </lineage>
</organism>
<sequence length="144" mass="16307">TQVRRKLARSFEVGLVSVITIFPYGNNLIGKFKMPIKRKLRDSEMDLPELWHVRLIGAVKMAVSRGPCKMNFLLPVVKDEDFKIQINMISAPEGQQFEDKPCDLVSGTGVKLMLYLVVVFSLSGKFGKNMTKMNHLIGKCKMQC</sequence>